<evidence type="ECO:0000313" key="2">
    <source>
        <dbReference type="Proteomes" id="UP000252124"/>
    </source>
</evidence>
<evidence type="ECO:0000313" key="1">
    <source>
        <dbReference type="EMBL" id="RBP19786.1"/>
    </source>
</evidence>
<keyword evidence="2" id="KW-1185">Reference proteome</keyword>
<proteinExistence type="predicted"/>
<dbReference type="Proteomes" id="UP000252124">
    <property type="component" value="Unassembled WGS sequence"/>
</dbReference>
<gene>
    <name evidence="1" type="ORF">DFP87_104121</name>
</gene>
<organism evidence="1 2">
    <name type="scientific">Achromobacter marplatensis</name>
    <dbReference type="NCBI Taxonomy" id="470868"/>
    <lineage>
        <taxon>Bacteria</taxon>
        <taxon>Pseudomonadati</taxon>
        <taxon>Pseudomonadota</taxon>
        <taxon>Betaproteobacteria</taxon>
        <taxon>Burkholderiales</taxon>
        <taxon>Alcaligenaceae</taxon>
        <taxon>Achromobacter</taxon>
    </lineage>
</organism>
<dbReference type="EMBL" id="QNRM01000004">
    <property type="protein sequence ID" value="RBP19786.1"/>
    <property type="molecule type" value="Genomic_DNA"/>
</dbReference>
<comment type="caution">
    <text evidence="1">The sequence shown here is derived from an EMBL/GenBank/DDBJ whole genome shotgun (WGS) entry which is preliminary data.</text>
</comment>
<accession>A0ABX9GAW5</accession>
<sequence length="69" mass="7484">MTTSKEIAFLERARQGFVHALAILDAADKLPNPDISDIDTLMNATRDLLGHHLEEIDDTLDVLRAGGAA</sequence>
<dbReference type="RefSeq" id="WP_026383227.1">
    <property type="nucleotide sequence ID" value="NZ_CADIJU010000002.1"/>
</dbReference>
<name>A0ABX9GAW5_9BURK</name>
<protein>
    <submittedName>
        <fullName evidence="1">Uncharacterized protein</fullName>
    </submittedName>
</protein>
<reference evidence="1 2" key="1">
    <citation type="submission" date="2018-06" db="EMBL/GenBank/DDBJ databases">
        <title>Genomic Encyclopedia of Type Strains, Phase III (KMG-III): the genomes of soil and plant-associated and newly described type strains.</title>
        <authorList>
            <person name="Whitman W."/>
        </authorList>
    </citation>
    <scope>NUCLEOTIDE SEQUENCE [LARGE SCALE GENOMIC DNA]</scope>
    <source>
        <strain evidence="1 2">CECT 7342</strain>
    </source>
</reference>
<dbReference type="GeneID" id="99730026"/>